<dbReference type="EMBL" id="CASHSV030000098">
    <property type="protein sequence ID" value="CAJ2645523.1"/>
    <property type="molecule type" value="Genomic_DNA"/>
</dbReference>
<organism evidence="1 2">
    <name type="scientific">Trifolium pratense</name>
    <name type="common">Red clover</name>
    <dbReference type="NCBI Taxonomy" id="57577"/>
    <lineage>
        <taxon>Eukaryota</taxon>
        <taxon>Viridiplantae</taxon>
        <taxon>Streptophyta</taxon>
        <taxon>Embryophyta</taxon>
        <taxon>Tracheophyta</taxon>
        <taxon>Spermatophyta</taxon>
        <taxon>Magnoliopsida</taxon>
        <taxon>eudicotyledons</taxon>
        <taxon>Gunneridae</taxon>
        <taxon>Pentapetalae</taxon>
        <taxon>rosids</taxon>
        <taxon>fabids</taxon>
        <taxon>Fabales</taxon>
        <taxon>Fabaceae</taxon>
        <taxon>Papilionoideae</taxon>
        <taxon>50 kb inversion clade</taxon>
        <taxon>NPAAA clade</taxon>
        <taxon>Hologalegina</taxon>
        <taxon>IRL clade</taxon>
        <taxon>Trifolieae</taxon>
        <taxon>Trifolium</taxon>
    </lineage>
</organism>
<sequence length="593" mass="68414">MGAKYKLVRICTVEEAEEKMEMGICFICDIPFTVEHQLLHHTNIQMIMKENEEETELDSEGPIEQKQNEGHGSKSAEAYSLTTRTTTFGDNDTDKLHGKEKIMELNTKMECLDKTSSILSDCYDTHCVLPVSIPTIIPLPEPPDKVAASVSSRNIHQAAIEESLPKTKPRDSTTCENLLQLQASLAPTWRMKLPWFWVKELRITDPILDWEKLKRAIFERLLFNTPPNDNYNATEIPTSPPIPPYQHFQSMKVLFQANLFINCTYHNPLEDPDYTLQVFDMSCYFLETQLVNLASLQDTPNLVELTSMFSNVKFVTGFTYFYYDSDSNTQDQTPKFEFDQIPIKLLCTGAELLGTNWQTEVPNIYACIQKHANTIKNNGSFDSLEINEFNLQQFHELSIALHVHIWNYLNALFLDDYGYVLVDLQDSWVEANLDSAKKWLVDVYNSPAWKPCLAPLYDTYHCLTKKLLLIFQHTKLVIVLHRKMIYNGHFYALKVLSKWKDWFSTHGSYLNISLENTPMIIMHSNGGSLHWSLRVFNTVVNRETIYWRALMSAHMKLNYFKGMCCLEEIPISLGITIYQATSYAVFSVATMWV</sequence>
<protein>
    <submittedName>
        <fullName evidence="1">Uncharacterized protein</fullName>
    </submittedName>
</protein>
<accession>A0ACB0JNI2</accession>
<reference evidence="1" key="1">
    <citation type="submission" date="2023-10" db="EMBL/GenBank/DDBJ databases">
        <authorList>
            <person name="Rodriguez Cubillos JULIANA M."/>
            <person name="De Vega J."/>
        </authorList>
    </citation>
    <scope>NUCLEOTIDE SEQUENCE</scope>
</reference>
<evidence type="ECO:0000313" key="2">
    <source>
        <dbReference type="Proteomes" id="UP001177021"/>
    </source>
</evidence>
<name>A0ACB0JNI2_TRIPR</name>
<proteinExistence type="predicted"/>
<dbReference type="Proteomes" id="UP001177021">
    <property type="component" value="Unassembled WGS sequence"/>
</dbReference>
<evidence type="ECO:0000313" key="1">
    <source>
        <dbReference type="EMBL" id="CAJ2645523.1"/>
    </source>
</evidence>
<gene>
    <name evidence="1" type="ORF">MILVUS5_LOCUS14409</name>
</gene>
<keyword evidence="2" id="KW-1185">Reference proteome</keyword>
<comment type="caution">
    <text evidence="1">The sequence shown here is derived from an EMBL/GenBank/DDBJ whole genome shotgun (WGS) entry which is preliminary data.</text>
</comment>